<dbReference type="InterPro" id="IPR005467">
    <property type="entry name" value="His_kinase_dom"/>
</dbReference>
<evidence type="ECO:0000313" key="10">
    <source>
        <dbReference type="Proteomes" id="UP000650081"/>
    </source>
</evidence>
<feature type="coiled-coil region" evidence="6">
    <location>
        <begin position="223"/>
        <end position="257"/>
    </location>
</feature>
<feature type="transmembrane region" description="Helical" evidence="7">
    <location>
        <begin position="17"/>
        <end position="34"/>
    </location>
</feature>
<dbReference type="InterPro" id="IPR036097">
    <property type="entry name" value="HisK_dim/P_sf"/>
</dbReference>
<feature type="transmembrane region" description="Helical" evidence="7">
    <location>
        <begin position="186"/>
        <end position="206"/>
    </location>
</feature>
<dbReference type="SMART" id="SM00387">
    <property type="entry name" value="HATPase_c"/>
    <property type="match status" value="1"/>
</dbReference>
<name>A0A923PLA7_9BACT</name>
<keyword evidence="3" id="KW-0597">Phosphoprotein</keyword>
<evidence type="ECO:0000259" key="8">
    <source>
        <dbReference type="PROSITE" id="PS50109"/>
    </source>
</evidence>
<keyword evidence="10" id="KW-1185">Reference proteome</keyword>
<dbReference type="InterPro" id="IPR003661">
    <property type="entry name" value="HisK_dim/P_dom"/>
</dbReference>
<feature type="domain" description="Histidine kinase" evidence="8">
    <location>
        <begin position="271"/>
        <end position="484"/>
    </location>
</feature>
<evidence type="ECO:0000256" key="4">
    <source>
        <dbReference type="ARBA" id="ARBA00022679"/>
    </source>
</evidence>
<keyword evidence="5" id="KW-0418">Kinase</keyword>
<dbReference type="InterPro" id="IPR003594">
    <property type="entry name" value="HATPase_dom"/>
</dbReference>
<evidence type="ECO:0000256" key="3">
    <source>
        <dbReference type="ARBA" id="ARBA00022553"/>
    </source>
</evidence>
<gene>
    <name evidence="9" type="ORF">H9S92_03960</name>
</gene>
<dbReference type="InterPro" id="IPR007891">
    <property type="entry name" value="CHASE3"/>
</dbReference>
<evidence type="ECO:0000256" key="2">
    <source>
        <dbReference type="ARBA" id="ARBA00012438"/>
    </source>
</evidence>
<dbReference type="PANTHER" id="PTHR43304:SF1">
    <property type="entry name" value="PAC DOMAIN-CONTAINING PROTEIN"/>
    <property type="match status" value="1"/>
</dbReference>
<sequence length="492" mass="55431">MIPKIKSEALPDDTLKYLFYLIVALVAILTLVAFSSARTSATMNEVVHTWQVKNELEKLLLEIRKAETSQRGYLLSTDSNYLDPYYAAVASYASVYAGLEELIGDAPEQRRRAAEIDKLTRQKFQEMDHTINMVQEGRTEEALQIFNTDLGQKYMVNIETIAGFLAAEEDNLLAKRTRSSSTWRKVVIGLIALSMVVILISLFGLIGKVRPVFAKLVATQVSLQESNRELAQSLEELAKINQQKDETVRQNRGLIERLKAKKERLNNFAFVASHDLREPLRTVSNYVRLFEEDYGDRLDEDAKQYFAFIHKSTNHMRNLIAGLLAYSRLGTSAAPEEVDLSAALQDTLHVLDSAIEEKGATVSSAPLPTIQGYRMELLLLFQNVLANALKFSPANQPPVIDISCHETEDFVQISVKDNGIGIHPRNQKKIFEMFNRLNAAKSYEGQGIGLAFCQQIVNLHHGNIWVDSELGKGSTFHFTLKKQDYDRDEAEA</sequence>
<dbReference type="PRINTS" id="PR00344">
    <property type="entry name" value="BCTRLSENSOR"/>
</dbReference>
<dbReference type="EC" id="2.7.13.3" evidence="2"/>
<accession>A0A923PLA7</accession>
<dbReference type="InterPro" id="IPR052162">
    <property type="entry name" value="Sensor_kinase/Photoreceptor"/>
</dbReference>
<proteinExistence type="predicted"/>
<evidence type="ECO:0000256" key="1">
    <source>
        <dbReference type="ARBA" id="ARBA00000085"/>
    </source>
</evidence>
<evidence type="ECO:0000256" key="5">
    <source>
        <dbReference type="ARBA" id="ARBA00022777"/>
    </source>
</evidence>
<dbReference type="Pfam" id="PF05227">
    <property type="entry name" value="CHASE3"/>
    <property type="match status" value="1"/>
</dbReference>
<dbReference type="FunFam" id="3.30.565.10:FF:000006">
    <property type="entry name" value="Sensor histidine kinase WalK"/>
    <property type="match status" value="1"/>
</dbReference>
<dbReference type="Gene3D" id="3.30.565.10">
    <property type="entry name" value="Histidine kinase-like ATPase, C-terminal domain"/>
    <property type="match status" value="1"/>
</dbReference>
<keyword evidence="7" id="KW-0472">Membrane</keyword>
<dbReference type="RefSeq" id="WP_187465419.1">
    <property type="nucleotide sequence ID" value="NZ_JACSIT010000063.1"/>
</dbReference>
<dbReference type="InterPro" id="IPR004358">
    <property type="entry name" value="Sig_transdc_His_kin-like_C"/>
</dbReference>
<comment type="catalytic activity">
    <reaction evidence="1">
        <text>ATP + protein L-histidine = ADP + protein N-phospho-L-histidine.</text>
        <dbReference type="EC" id="2.7.13.3"/>
    </reaction>
</comment>
<dbReference type="Gene3D" id="1.10.287.130">
    <property type="match status" value="1"/>
</dbReference>
<dbReference type="InterPro" id="IPR036890">
    <property type="entry name" value="HATPase_C_sf"/>
</dbReference>
<evidence type="ECO:0000313" key="9">
    <source>
        <dbReference type="EMBL" id="MBC6993303.1"/>
    </source>
</evidence>
<keyword evidence="6" id="KW-0175">Coiled coil</keyword>
<protein>
    <recommendedName>
        <fullName evidence="2">histidine kinase</fullName>
        <ecNumber evidence="2">2.7.13.3</ecNumber>
    </recommendedName>
</protein>
<dbReference type="Pfam" id="PF00512">
    <property type="entry name" value="HisKA"/>
    <property type="match status" value="1"/>
</dbReference>
<dbReference type="SUPFAM" id="SSF55874">
    <property type="entry name" value="ATPase domain of HSP90 chaperone/DNA topoisomerase II/histidine kinase"/>
    <property type="match status" value="1"/>
</dbReference>
<dbReference type="SUPFAM" id="SSF47384">
    <property type="entry name" value="Homodimeric domain of signal transducing histidine kinase"/>
    <property type="match status" value="1"/>
</dbReference>
<keyword evidence="7" id="KW-1133">Transmembrane helix</keyword>
<evidence type="ECO:0000256" key="6">
    <source>
        <dbReference type="SAM" id="Coils"/>
    </source>
</evidence>
<organism evidence="9 10">
    <name type="scientific">Neolewinella lacunae</name>
    <dbReference type="NCBI Taxonomy" id="1517758"/>
    <lineage>
        <taxon>Bacteria</taxon>
        <taxon>Pseudomonadati</taxon>
        <taxon>Bacteroidota</taxon>
        <taxon>Saprospiria</taxon>
        <taxon>Saprospirales</taxon>
        <taxon>Lewinellaceae</taxon>
        <taxon>Neolewinella</taxon>
    </lineage>
</organism>
<evidence type="ECO:0000256" key="7">
    <source>
        <dbReference type="SAM" id="Phobius"/>
    </source>
</evidence>
<reference evidence="9" key="1">
    <citation type="submission" date="2020-08" db="EMBL/GenBank/DDBJ databases">
        <title>Lewinella bacteria from marine environments.</title>
        <authorList>
            <person name="Zhong Y."/>
        </authorList>
    </citation>
    <scope>NUCLEOTIDE SEQUENCE</scope>
    <source>
        <strain evidence="9">KCTC 42187</strain>
    </source>
</reference>
<dbReference type="CDD" id="cd19410">
    <property type="entry name" value="HK9-like_sensor"/>
    <property type="match status" value="1"/>
</dbReference>
<dbReference type="AlphaFoldDB" id="A0A923PLA7"/>
<dbReference type="CDD" id="cd00082">
    <property type="entry name" value="HisKA"/>
    <property type="match status" value="1"/>
</dbReference>
<dbReference type="PROSITE" id="PS50109">
    <property type="entry name" value="HIS_KIN"/>
    <property type="match status" value="1"/>
</dbReference>
<dbReference type="Proteomes" id="UP000650081">
    <property type="component" value="Unassembled WGS sequence"/>
</dbReference>
<keyword evidence="4" id="KW-0808">Transferase</keyword>
<dbReference type="GO" id="GO:0000155">
    <property type="term" value="F:phosphorelay sensor kinase activity"/>
    <property type="evidence" value="ECO:0007669"/>
    <property type="project" value="InterPro"/>
</dbReference>
<dbReference type="Pfam" id="PF02518">
    <property type="entry name" value="HATPase_c"/>
    <property type="match status" value="1"/>
</dbReference>
<dbReference type="SMART" id="SM00388">
    <property type="entry name" value="HisKA"/>
    <property type="match status" value="1"/>
</dbReference>
<comment type="caution">
    <text evidence="9">The sequence shown here is derived from an EMBL/GenBank/DDBJ whole genome shotgun (WGS) entry which is preliminary data.</text>
</comment>
<keyword evidence="7" id="KW-0812">Transmembrane</keyword>
<dbReference type="PANTHER" id="PTHR43304">
    <property type="entry name" value="PHYTOCHROME-LIKE PROTEIN CPH1"/>
    <property type="match status" value="1"/>
</dbReference>
<dbReference type="EMBL" id="JACSIT010000063">
    <property type="protein sequence ID" value="MBC6993303.1"/>
    <property type="molecule type" value="Genomic_DNA"/>
</dbReference>